<sequence length="111" mass="12475">MPAVSPRRNKPRSRGAARTSAADDLAGRLGTPDAVEYEGEEFLVRRVAGSAADKSYRCPGCDQEIRPGTPHVVAWPEHRGADLRRHWHTACWNARDRRGTRPQRSRNAPRH</sequence>
<keyword evidence="3" id="KW-1185">Reference proteome</keyword>
<organism evidence="2 3">
    <name type="scientific">Streptomyces synnematoformans</name>
    <dbReference type="NCBI Taxonomy" id="415721"/>
    <lineage>
        <taxon>Bacteria</taxon>
        <taxon>Bacillati</taxon>
        <taxon>Actinomycetota</taxon>
        <taxon>Actinomycetes</taxon>
        <taxon>Kitasatosporales</taxon>
        <taxon>Streptomycetaceae</taxon>
        <taxon>Streptomyces</taxon>
    </lineage>
</organism>
<proteinExistence type="predicted"/>
<dbReference type="Proteomes" id="UP001500443">
    <property type="component" value="Unassembled WGS sequence"/>
</dbReference>
<comment type="caution">
    <text evidence="2">The sequence shown here is derived from an EMBL/GenBank/DDBJ whole genome shotgun (WGS) entry which is preliminary data.</text>
</comment>
<reference evidence="3" key="1">
    <citation type="journal article" date="2019" name="Int. J. Syst. Evol. Microbiol.">
        <title>The Global Catalogue of Microorganisms (GCM) 10K type strain sequencing project: providing services to taxonomists for standard genome sequencing and annotation.</title>
        <authorList>
            <consortium name="The Broad Institute Genomics Platform"/>
            <consortium name="The Broad Institute Genome Sequencing Center for Infectious Disease"/>
            <person name="Wu L."/>
            <person name="Ma J."/>
        </authorList>
    </citation>
    <scope>NUCLEOTIDE SEQUENCE [LARGE SCALE GENOMIC DNA]</scope>
    <source>
        <strain evidence="3">JCM 15481</strain>
    </source>
</reference>
<dbReference type="EMBL" id="BAAAPF010000056">
    <property type="protein sequence ID" value="GAA2120922.1"/>
    <property type="molecule type" value="Genomic_DNA"/>
</dbReference>
<name>A0ABP5JVS5_9ACTN</name>
<evidence type="ECO:0000313" key="2">
    <source>
        <dbReference type="EMBL" id="GAA2120922.1"/>
    </source>
</evidence>
<evidence type="ECO:0000313" key="3">
    <source>
        <dbReference type="Proteomes" id="UP001500443"/>
    </source>
</evidence>
<protein>
    <submittedName>
        <fullName evidence="2">ATP/GTP-binding protein</fullName>
    </submittedName>
</protein>
<feature type="region of interest" description="Disordered" evidence="1">
    <location>
        <begin position="1"/>
        <end position="32"/>
    </location>
</feature>
<evidence type="ECO:0000256" key="1">
    <source>
        <dbReference type="SAM" id="MobiDB-lite"/>
    </source>
</evidence>
<accession>A0ABP5JVS5</accession>
<gene>
    <name evidence="2" type="ORF">GCM10009802_23990</name>
</gene>